<evidence type="ECO:0000256" key="4">
    <source>
        <dbReference type="ARBA" id="ARBA00023163"/>
    </source>
</evidence>
<dbReference type="PANTHER" id="PTHR43133:SF63">
    <property type="entry name" value="RNA POLYMERASE SIGMA FACTOR FECI-RELATED"/>
    <property type="match status" value="1"/>
</dbReference>
<reference evidence="7 8" key="1">
    <citation type="journal article" date="2013" name="Int. J. Syst. Evol. Microbiol.">
        <title>Sphingomonas kyungheensis sp. nov., a bacterium with ginsenoside-converting activity isolated from soil of a ginseng field.</title>
        <authorList>
            <person name="Son H.M."/>
            <person name="Yang J.E."/>
            <person name="Park Y."/>
            <person name="Han C.K."/>
            <person name="Kim S.G."/>
            <person name="Kook M."/>
            <person name="Yi T.H."/>
        </authorList>
    </citation>
    <scope>NUCLEOTIDE SEQUENCE [LARGE SCALE GENOMIC DNA]</scope>
    <source>
        <strain evidence="7 8">LMG 26582</strain>
    </source>
</reference>
<dbReference type="Pfam" id="PF04542">
    <property type="entry name" value="Sigma70_r2"/>
    <property type="match status" value="1"/>
</dbReference>
<keyword evidence="2" id="KW-0805">Transcription regulation</keyword>
<proteinExistence type="inferred from homology"/>
<keyword evidence="4" id="KW-0804">Transcription</keyword>
<evidence type="ECO:0000256" key="3">
    <source>
        <dbReference type="ARBA" id="ARBA00023082"/>
    </source>
</evidence>
<evidence type="ECO:0000256" key="2">
    <source>
        <dbReference type="ARBA" id="ARBA00023015"/>
    </source>
</evidence>
<keyword evidence="3" id="KW-0731">Sigma factor</keyword>
<evidence type="ECO:0000256" key="1">
    <source>
        <dbReference type="ARBA" id="ARBA00010641"/>
    </source>
</evidence>
<feature type="domain" description="RNA polymerase sigma factor 70 region 4 type 2" evidence="6">
    <location>
        <begin position="91"/>
        <end position="141"/>
    </location>
</feature>
<sequence length="168" mass="18721">MLARLLTARLGSRDEAEDALQDMWLRIDQLADQPIAQPVAFLCRVASNLATDRRIAAARRGAREAAWLEDQPAADDLPDAERTLVMRNQLRAIEAAIAAMPERMATALRLYRIENRPQRAIAEELGISVSGVEKLLQRAYRIIHAQANAIAADMPVAHRHDDGRGQRL</sequence>
<dbReference type="PANTHER" id="PTHR43133">
    <property type="entry name" value="RNA POLYMERASE ECF-TYPE SIGMA FACTO"/>
    <property type="match status" value="1"/>
</dbReference>
<dbReference type="InterPro" id="IPR039425">
    <property type="entry name" value="RNA_pol_sigma-70-like"/>
</dbReference>
<protein>
    <submittedName>
        <fullName evidence="7">Sigma-70 family RNA polymerase sigma factor</fullName>
    </submittedName>
</protein>
<dbReference type="Gene3D" id="1.10.1740.10">
    <property type="match status" value="1"/>
</dbReference>
<feature type="domain" description="RNA polymerase sigma-70 region 2" evidence="5">
    <location>
        <begin position="2"/>
        <end position="55"/>
    </location>
</feature>
<dbReference type="InterPro" id="IPR036388">
    <property type="entry name" value="WH-like_DNA-bd_sf"/>
</dbReference>
<organism evidence="7 8">
    <name type="scientific">Sphingomonas kyungheensis</name>
    <dbReference type="NCBI Taxonomy" id="1069987"/>
    <lineage>
        <taxon>Bacteria</taxon>
        <taxon>Pseudomonadati</taxon>
        <taxon>Pseudomonadota</taxon>
        <taxon>Alphaproteobacteria</taxon>
        <taxon>Sphingomonadales</taxon>
        <taxon>Sphingomonadaceae</taxon>
        <taxon>Sphingomonas</taxon>
    </lineage>
</organism>
<accession>A0ABU8H198</accession>
<dbReference type="InterPro" id="IPR013249">
    <property type="entry name" value="RNA_pol_sigma70_r4_t2"/>
</dbReference>
<dbReference type="InterPro" id="IPR013324">
    <property type="entry name" value="RNA_pol_sigma_r3/r4-like"/>
</dbReference>
<dbReference type="Gene3D" id="1.10.10.10">
    <property type="entry name" value="Winged helix-like DNA-binding domain superfamily/Winged helix DNA-binding domain"/>
    <property type="match status" value="1"/>
</dbReference>
<comment type="caution">
    <text evidence="7">The sequence shown here is derived from an EMBL/GenBank/DDBJ whole genome shotgun (WGS) entry which is preliminary data.</text>
</comment>
<dbReference type="NCBIfam" id="TIGR02937">
    <property type="entry name" value="sigma70-ECF"/>
    <property type="match status" value="1"/>
</dbReference>
<dbReference type="InterPro" id="IPR007627">
    <property type="entry name" value="RNA_pol_sigma70_r2"/>
</dbReference>
<dbReference type="SUPFAM" id="SSF88659">
    <property type="entry name" value="Sigma3 and sigma4 domains of RNA polymerase sigma factors"/>
    <property type="match status" value="1"/>
</dbReference>
<dbReference type="CDD" id="cd06171">
    <property type="entry name" value="Sigma70_r4"/>
    <property type="match status" value="1"/>
</dbReference>
<dbReference type="Pfam" id="PF08281">
    <property type="entry name" value="Sigma70_r4_2"/>
    <property type="match status" value="1"/>
</dbReference>
<dbReference type="RefSeq" id="WP_336544918.1">
    <property type="nucleotide sequence ID" value="NZ_JBBBDM010000002.1"/>
</dbReference>
<dbReference type="InterPro" id="IPR014284">
    <property type="entry name" value="RNA_pol_sigma-70_dom"/>
</dbReference>
<evidence type="ECO:0000313" key="7">
    <source>
        <dbReference type="EMBL" id="MEI5686758.1"/>
    </source>
</evidence>
<name>A0ABU8H198_9SPHN</name>
<evidence type="ECO:0000259" key="6">
    <source>
        <dbReference type="Pfam" id="PF08281"/>
    </source>
</evidence>
<dbReference type="Proteomes" id="UP001367771">
    <property type="component" value="Unassembled WGS sequence"/>
</dbReference>
<dbReference type="InterPro" id="IPR013325">
    <property type="entry name" value="RNA_pol_sigma_r2"/>
</dbReference>
<evidence type="ECO:0000313" key="8">
    <source>
        <dbReference type="Proteomes" id="UP001367771"/>
    </source>
</evidence>
<evidence type="ECO:0000259" key="5">
    <source>
        <dbReference type="Pfam" id="PF04542"/>
    </source>
</evidence>
<gene>
    <name evidence="7" type="ORF">V8201_06660</name>
</gene>
<comment type="similarity">
    <text evidence="1">Belongs to the sigma-70 factor family. ECF subfamily.</text>
</comment>
<dbReference type="EMBL" id="JBBBDM010000002">
    <property type="protein sequence ID" value="MEI5686758.1"/>
    <property type="molecule type" value="Genomic_DNA"/>
</dbReference>
<keyword evidence="8" id="KW-1185">Reference proteome</keyword>
<dbReference type="SUPFAM" id="SSF88946">
    <property type="entry name" value="Sigma2 domain of RNA polymerase sigma factors"/>
    <property type="match status" value="1"/>
</dbReference>